<dbReference type="AlphaFoldDB" id="A0A9D4TSD0"/>
<evidence type="ECO:0000256" key="3">
    <source>
        <dbReference type="ARBA" id="ARBA00022679"/>
    </source>
</evidence>
<comment type="similarity">
    <text evidence="1">Belongs to the CoaE family.</text>
</comment>
<keyword evidence="8" id="KW-0812">Transmembrane</keyword>
<dbReference type="PROSITE" id="PS51219">
    <property type="entry name" value="DPCK"/>
    <property type="match status" value="1"/>
</dbReference>
<organism evidence="9 10">
    <name type="scientific">Chlorella vulgaris</name>
    <name type="common">Green alga</name>
    <dbReference type="NCBI Taxonomy" id="3077"/>
    <lineage>
        <taxon>Eukaryota</taxon>
        <taxon>Viridiplantae</taxon>
        <taxon>Chlorophyta</taxon>
        <taxon>core chlorophytes</taxon>
        <taxon>Trebouxiophyceae</taxon>
        <taxon>Chlorellales</taxon>
        <taxon>Chlorellaceae</taxon>
        <taxon>Chlorella clade</taxon>
        <taxon>Chlorella</taxon>
    </lineage>
</organism>
<dbReference type="InterPro" id="IPR027417">
    <property type="entry name" value="P-loop_NTPase"/>
</dbReference>
<keyword evidence="6" id="KW-0067">ATP-binding</keyword>
<comment type="caution">
    <text evidence="9">The sequence shown here is derived from an EMBL/GenBank/DDBJ whole genome shotgun (WGS) entry which is preliminary data.</text>
</comment>
<evidence type="ECO:0000256" key="5">
    <source>
        <dbReference type="ARBA" id="ARBA00022777"/>
    </source>
</evidence>
<dbReference type="GO" id="GO:0004140">
    <property type="term" value="F:dephospho-CoA kinase activity"/>
    <property type="evidence" value="ECO:0007669"/>
    <property type="project" value="InterPro"/>
</dbReference>
<dbReference type="EMBL" id="SIDB01000004">
    <property type="protein sequence ID" value="KAI3433491.1"/>
    <property type="molecule type" value="Genomic_DNA"/>
</dbReference>
<evidence type="ECO:0000256" key="4">
    <source>
        <dbReference type="ARBA" id="ARBA00022741"/>
    </source>
</evidence>
<reference evidence="9" key="2">
    <citation type="submission" date="2020-11" db="EMBL/GenBank/DDBJ databases">
        <authorList>
            <person name="Cecchin M."/>
            <person name="Marcolungo L."/>
            <person name="Rossato M."/>
            <person name="Girolomoni L."/>
            <person name="Cosentino E."/>
            <person name="Cuine S."/>
            <person name="Li-Beisson Y."/>
            <person name="Delledonne M."/>
            <person name="Ballottari M."/>
        </authorList>
    </citation>
    <scope>NUCLEOTIDE SEQUENCE</scope>
    <source>
        <strain evidence="9">211/11P</strain>
        <tissue evidence="9">Whole cell</tissue>
    </source>
</reference>
<gene>
    <name evidence="9" type="ORF">D9Q98_003303</name>
</gene>
<dbReference type="SUPFAM" id="SSF52540">
    <property type="entry name" value="P-loop containing nucleoside triphosphate hydrolases"/>
    <property type="match status" value="1"/>
</dbReference>
<dbReference type="Gene3D" id="3.40.50.300">
    <property type="entry name" value="P-loop containing nucleotide triphosphate hydrolases"/>
    <property type="match status" value="1"/>
</dbReference>
<evidence type="ECO:0000313" key="10">
    <source>
        <dbReference type="Proteomes" id="UP001055712"/>
    </source>
</evidence>
<keyword evidence="8" id="KW-0472">Membrane</keyword>
<keyword evidence="5" id="KW-0418">Kinase</keyword>
<dbReference type="HAMAP" id="MF_00376">
    <property type="entry name" value="Dephospho_CoA_kinase"/>
    <property type="match status" value="1"/>
</dbReference>
<keyword evidence="10" id="KW-1185">Reference proteome</keyword>
<dbReference type="OrthoDB" id="247245at2759"/>
<dbReference type="CDD" id="cd02022">
    <property type="entry name" value="DPCK"/>
    <property type="match status" value="1"/>
</dbReference>
<dbReference type="GO" id="GO:0005524">
    <property type="term" value="F:ATP binding"/>
    <property type="evidence" value="ECO:0007669"/>
    <property type="project" value="UniProtKB-KW"/>
</dbReference>
<evidence type="ECO:0000256" key="6">
    <source>
        <dbReference type="ARBA" id="ARBA00022840"/>
    </source>
</evidence>
<dbReference type="Pfam" id="PF01121">
    <property type="entry name" value="CoaE"/>
    <property type="match status" value="1"/>
</dbReference>
<dbReference type="GO" id="GO:0015937">
    <property type="term" value="P:coenzyme A biosynthetic process"/>
    <property type="evidence" value="ECO:0007669"/>
    <property type="project" value="UniProtKB-KW"/>
</dbReference>
<sequence length="280" mass="30158">MFFAEVLLSCLIEAPLLPPIVFRNHSTSTPRRKAVRESAALPAHPAPAPLAQRASKTRMKLVGLTGGIACGKSTVTKLLRSAGIAVIDADEIAHSVTARGAWGYRRVVAAFGPSILSSDGQLDREALASLVFRDAALRRRLNSATHPAVGLELARQILVAWLCCRPVVVVDMPLLFESGFARLTHPTVLVACSPAVQLQRIMRRDGLAPPAAEARIAAQMPLEAKRKLASICLDNDGDHEALAAQVQQLVQRLWRRAWLHRVVLSPLGLVAAAAAIALLW</sequence>
<keyword evidence="7" id="KW-0173">Coenzyme A biosynthesis</keyword>
<proteinExistence type="inferred from homology"/>
<reference evidence="9" key="1">
    <citation type="journal article" date="2019" name="Plant J.">
        <title>Chlorella vulgaris genome assembly and annotation reveals the molecular basis for metabolic acclimation to high light conditions.</title>
        <authorList>
            <person name="Cecchin M."/>
            <person name="Marcolungo L."/>
            <person name="Rossato M."/>
            <person name="Girolomoni L."/>
            <person name="Cosentino E."/>
            <person name="Cuine S."/>
            <person name="Li-Beisson Y."/>
            <person name="Delledonne M."/>
            <person name="Ballottari M."/>
        </authorList>
    </citation>
    <scope>NUCLEOTIDE SEQUENCE</scope>
    <source>
        <strain evidence="9">211/11P</strain>
    </source>
</reference>
<evidence type="ECO:0000256" key="8">
    <source>
        <dbReference type="SAM" id="Phobius"/>
    </source>
</evidence>
<dbReference type="NCBIfam" id="TIGR00152">
    <property type="entry name" value="dephospho-CoA kinase"/>
    <property type="match status" value="1"/>
</dbReference>
<evidence type="ECO:0000256" key="7">
    <source>
        <dbReference type="ARBA" id="ARBA00022993"/>
    </source>
</evidence>
<keyword evidence="3" id="KW-0808">Transferase</keyword>
<evidence type="ECO:0008006" key="11">
    <source>
        <dbReference type="Google" id="ProtNLM"/>
    </source>
</evidence>
<keyword evidence="8" id="KW-1133">Transmembrane helix</keyword>
<accession>A0A9D4TSD0</accession>
<keyword evidence="2" id="KW-0963">Cytoplasm</keyword>
<protein>
    <recommendedName>
        <fullName evidence="11">Dephospho-CoA kinase</fullName>
    </recommendedName>
</protein>
<evidence type="ECO:0000313" key="9">
    <source>
        <dbReference type="EMBL" id="KAI3433491.1"/>
    </source>
</evidence>
<feature type="transmembrane region" description="Helical" evidence="8">
    <location>
        <begin position="258"/>
        <end position="279"/>
    </location>
</feature>
<dbReference type="FunFam" id="3.40.50.300:FF:000991">
    <property type="entry name" value="Dephospho-CoA kinase"/>
    <property type="match status" value="1"/>
</dbReference>
<dbReference type="InterPro" id="IPR001977">
    <property type="entry name" value="Depp_CoAkinase"/>
</dbReference>
<name>A0A9D4TSD0_CHLVU</name>
<keyword evidence="4" id="KW-0547">Nucleotide-binding</keyword>
<evidence type="ECO:0000256" key="2">
    <source>
        <dbReference type="ARBA" id="ARBA00022490"/>
    </source>
</evidence>
<dbReference type="PANTHER" id="PTHR10695:SF46">
    <property type="entry name" value="BIFUNCTIONAL COENZYME A SYNTHASE-RELATED"/>
    <property type="match status" value="1"/>
</dbReference>
<dbReference type="PANTHER" id="PTHR10695">
    <property type="entry name" value="DEPHOSPHO-COA KINASE-RELATED"/>
    <property type="match status" value="1"/>
</dbReference>
<evidence type="ECO:0000256" key="1">
    <source>
        <dbReference type="ARBA" id="ARBA00009018"/>
    </source>
</evidence>
<dbReference type="Proteomes" id="UP001055712">
    <property type="component" value="Unassembled WGS sequence"/>
</dbReference>